<name>A0AA40DWS0_9PEZI</name>
<dbReference type="Proteomes" id="UP001172101">
    <property type="component" value="Unassembled WGS sequence"/>
</dbReference>
<feature type="region of interest" description="Disordered" evidence="1">
    <location>
        <begin position="98"/>
        <end position="124"/>
    </location>
</feature>
<protein>
    <submittedName>
        <fullName evidence="2">Uncharacterized protein</fullName>
    </submittedName>
</protein>
<keyword evidence="3" id="KW-1185">Reference proteome</keyword>
<dbReference type="GeneID" id="85317685"/>
<evidence type="ECO:0000313" key="3">
    <source>
        <dbReference type="Proteomes" id="UP001172101"/>
    </source>
</evidence>
<dbReference type="AlphaFoldDB" id="A0AA40DWS0"/>
<comment type="caution">
    <text evidence="2">The sequence shown here is derived from an EMBL/GenBank/DDBJ whole genome shotgun (WGS) entry which is preliminary data.</text>
</comment>
<evidence type="ECO:0000313" key="2">
    <source>
        <dbReference type="EMBL" id="KAK0718460.1"/>
    </source>
</evidence>
<reference evidence="2" key="1">
    <citation type="submission" date="2023-06" db="EMBL/GenBank/DDBJ databases">
        <title>Genome-scale phylogeny and comparative genomics of the fungal order Sordariales.</title>
        <authorList>
            <consortium name="Lawrence Berkeley National Laboratory"/>
            <person name="Hensen N."/>
            <person name="Bonometti L."/>
            <person name="Westerberg I."/>
            <person name="Brannstrom I.O."/>
            <person name="Guillou S."/>
            <person name="Cros-Aarteil S."/>
            <person name="Calhoun S."/>
            <person name="Haridas S."/>
            <person name="Kuo A."/>
            <person name="Mondo S."/>
            <person name="Pangilinan J."/>
            <person name="Riley R."/>
            <person name="LaButti K."/>
            <person name="Andreopoulos B."/>
            <person name="Lipzen A."/>
            <person name="Chen C."/>
            <person name="Yanf M."/>
            <person name="Daum C."/>
            <person name="Ng V."/>
            <person name="Clum A."/>
            <person name="Steindorff A."/>
            <person name="Ohm R."/>
            <person name="Martin F."/>
            <person name="Silar P."/>
            <person name="Natvig D."/>
            <person name="Lalanne C."/>
            <person name="Gautier V."/>
            <person name="Ament-velasquez S.L."/>
            <person name="Kruys A."/>
            <person name="Hutchinson M.I."/>
            <person name="Powell A.J."/>
            <person name="Barry K."/>
            <person name="Miller A.N."/>
            <person name="Grigoriev I.V."/>
            <person name="Debuchy R."/>
            <person name="Gladieux P."/>
            <person name="Thoren M.H."/>
            <person name="Johannesson H."/>
        </authorList>
    </citation>
    <scope>NUCLEOTIDE SEQUENCE</scope>
    <source>
        <strain evidence="2">SMH2392-1A</strain>
    </source>
</reference>
<evidence type="ECO:0000256" key="1">
    <source>
        <dbReference type="SAM" id="MobiDB-lite"/>
    </source>
</evidence>
<sequence>MDSYSPAPAQAGEIDAPDQSLRAKINQMTQEAVSPDPKSTFVNDIWPKLQDEYDTMKERLEEFCKDALKRNAIYCQVKSRTKEVASIKKSLDRREEALWKQSNSGSRASPTYSAKFMTSSDSGSYWNSLTTWRESSVSSRKVFRRKRS</sequence>
<feature type="compositionally biased region" description="Polar residues" evidence="1">
    <location>
        <begin position="100"/>
        <end position="124"/>
    </location>
</feature>
<dbReference type="RefSeq" id="XP_060297253.1">
    <property type="nucleotide sequence ID" value="XM_060434415.1"/>
</dbReference>
<accession>A0AA40DWS0</accession>
<organism evidence="2 3">
    <name type="scientific">Lasiosphaeria miniovina</name>
    <dbReference type="NCBI Taxonomy" id="1954250"/>
    <lineage>
        <taxon>Eukaryota</taxon>
        <taxon>Fungi</taxon>
        <taxon>Dikarya</taxon>
        <taxon>Ascomycota</taxon>
        <taxon>Pezizomycotina</taxon>
        <taxon>Sordariomycetes</taxon>
        <taxon>Sordariomycetidae</taxon>
        <taxon>Sordariales</taxon>
        <taxon>Lasiosphaeriaceae</taxon>
        <taxon>Lasiosphaeria</taxon>
    </lineage>
</organism>
<dbReference type="Gene3D" id="3.30.460.10">
    <property type="entry name" value="Beta Polymerase, domain 2"/>
    <property type="match status" value="1"/>
</dbReference>
<gene>
    <name evidence="2" type="ORF">B0T26DRAFT_331851</name>
</gene>
<dbReference type="InterPro" id="IPR043519">
    <property type="entry name" value="NT_sf"/>
</dbReference>
<proteinExistence type="predicted"/>
<dbReference type="EMBL" id="JAUIRO010000004">
    <property type="protein sequence ID" value="KAK0718460.1"/>
    <property type="molecule type" value="Genomic_DNA"/>
</dbReference>